<dbReference type="InterPro" id="IPR046593">
    <property type="entry name" value="DUF6651"/>
</dbReference>
<dbReference type="Pfam" id="PF20356">
    <property type="entry name" value="DUF6651"/>
    <property type="match status" value="1"/>
</dbReference>
<dbReference type="RefSeq" id="WP_141168905.1">
    <property type="nucleotide sequence ID" value="NZ_CP041185.1"/>
</dbReference>
<protein>
    <recommendedName>
        <fullName evidence="2">DUF6651 domain-containing protein</fullName>
    </recommendedName>
</protein>
<sequence length="265" mass="27316">MPFKYDANGNIAMDADKKPIFINADGVEAPFDADATVATIGRLNGEAKAHRIAKETAEAALKPFKDAGIEDAAAAAQAITLAKNIKDGDLVTAGKVQEIKDAATRTAQEQVANATRAAEEKQRALTEQNEKLTQNLNNHIIGGSFASSKFISEKLAIPADIAQKVFGDRFKVDNGKLVPMGPDGNPIFSATRHGEHADFEEALQVMVGQYANKDMILKGSGASGGGATGGGAGGGAGKTMTRAAFDAATPAAKAEFAKGGGAVTD</sequence>
<gene>
    <name evidence="3" type="ORF">FJQ89_02555</name>
</gene>
<keyword evidence="1" id="KW-0175">Coiled coil</keyword>
<dbReference type="Proteomes" id="UP000316665">
    <property type="component" value="Chromosome"/>
</dbReference>
<feature type="domain" description="DUF6651" evidence="2">
    <location>
        <begin position="126"/>
        <end position="228"/>
    </location>
</feature>
<reference evidence="3 4" key="1">
    <citation type="submission" date="2019-06" db="EMBL/GenBank/DDBJ databases">
        <title>Complete genome sequence of Janthinobacterium sp. SNU WT3 isolated from diseased rainbow trout.</title>
        <authorList>
            <person name="Oh W.T."/>
            <person name="Park S.C."/>
        </authorList>
    </citation>
    <scope>NUCLEOTIDE SEQUENCE [LARGE SCALE GENOMIC DNA]</scope>
    <source>
        <strain evidence="3 4">SNU WT3</strain>
    </source>
</reference>
<name>A0A4Y6RA04_9BURK</name>
<dbReference type="AlphaFoldDB" id="A0A4Y6RA04"/>
<dbReference type="EMBL" id="CP041185">
    <property type="protein sequence ID" value="QDG69416.1"/>
    <property type="molecule type" value="Genomic_DNA"/>
</dbReference>
<evidence type="ECO:0000313" key="4">
    <source>
        <dbReference type="Proteomes" id="UP000316665"/>
    </source>
</evidence>
<proteinExistence type="predicted"/>
<dbReference type="OrthoDB" id="5465243at2"/>
<evidence type="ECO:0000256" key="1">
    <source>
        <dbReference type="SAM" id="Coils"/>
    </source>
</evidence>
<accession>A0A4Y6RA04</accession>
<feature type="coiled-coil region" evidence="1">
    <location>
        <begin position="104"/>
        <end position="135"/>
    </location>
</feature>
<keyword evidence="4" id="KW-1185">Reference proteome</keyword>
<evidence type="ECO:0000313" key="3">
    <source>
        <dbReference type="EMBL" id="QDG69416.1"/>
    </source>
</evidence>
<dbReference type="KEGG" id="jas:FJQ89_02555"/>
<evidence type="ECO:0000259" key="2">
    <source>
        <dbReference type="Pfam" id="PF20356"/>
    </source>
</evidence>
<organism evidence="3 4">
    <name type="scientific">Janthinobacterium tructae</name>
    <dbReference type="NCBI Taxonomy" id="2590869"/>
    <lineage>
        <taxon>Bacteria</taxon>
        <taxon>Pseudomonadati</taxon>
        <taxon>Pseudomonadota</taxon>
        <taxon>Betaproteobacteria</taxon>
        <taxon>Burkholderiales</taxon>
        <taxon>Oxalobacteraceae</taxon>
        <taxon>Janthinobacterium</taxon>
    </lineage>
</organism>